<name>A0A1E7G4X8_LACLC</name>
<dbReference type="EMBL" id="JMMZ01000014">
    <property type="protein sequence ID" value="OEU39997.1"/>
    <property type="molecule type" value="Genomic_DNA"/>
</dbReference>
<comment type="caution">
    <text evidence="1">The sequence shown here is derived from an EMBL/GenBank/DDBJ whole genome shotgun (WGS) entry which is preliminary data.</text>
</comment>
<sequence>MNTTKTTRQDMMEFYLNQIIRKNLTIRSLSMILGEMMSELVNDVELISYTGNFEQINTLLDCILDESNANDSDLDDFRTHFEKLLTRKDVDTLGRIDMSDLAALDKALNLPEMSVYEAVKKIRAKRKNGGGD</sequence>
<evidence type="ECO:0000313" key="2">
    <source>
        <dbReference type="Proteomes" id="UP000176236"/>
    </source>
</evidence>
<dbReference type="Proteomes" id="UP000176236">
    <property type="component" value="Chromosome"/>
</dbReference>
<dbReference type="RefSeq" id="WP_075070513.1">
    <property type="nucleotide sequence ID" value="NZ_CM007353.1"/>
</dbReference>
<reference evidence="1 2" key="1">
    <citation type="journal article" date="2016" name="Appl. Microbiol. Biotechnol.">
        <title>Adhesion of the genome-sequenced Lactococcus lactis subsp. cremoris IBB477 strain is mediated by specific molecular determinants.</title>
        <authorList>
            <person name="Radziwill-Bienkowska J.M."/>
            <person name="Le D.T."/>
            <person name="Szczesny P."/>
            <person name="Duviau M.P."/>
            <person name="Aleksandrzak-Piekarczyk T."/>
            <person name="Loubiere P."/>
            <person name="Mercier-Bonin M."/>
            <person name="Bardowski J.K."/>
            <person name="Kowalczyk M."/>
        </authorList>
    </citation>
    <scope>NUCLEOTIDE SEQUENCE [LARGE SCALE GENOMIC DNA]</scope>
    <source>
        <strain evidence="1 2">IBB477</strain>
    </source>
</reference>
<proteinExistence type="predicted"/>
<gene>
    <name evidence="1" type="ORF">AJ89_06070</name>
</gene>
<accession>A0A1E7G4X8</accession>
<protein>
    <submittedName>
        <fullName evidence="1">Uncharacterized protein</fullName>
    </submittedName>
</protein>
<evidence type="ECO:0000313" key="1">
    <source>
        <dbReference type="EMBL" id="OEU39997.1"/>
    </source>
</evidence>
<organism evidence="1 2">
    <name type="scientific">Lactococcus cremoris subsp. cremoris IBB477</name>
    <dbReference type="NCBI Taxonomy" id="1449093"/>
    <lineage>
        <taxon>Bacteria</taxon>
        <taxon>Bacillati</taxon>
        <taxon>Bacillota</taxon>
        <taxon>Bacilli</taxon>
        <taxon>Lactobacillales</taxon>
        <taxon>Streptococcaceae</taxon>
        <taxon>Lactococcus</taxon>
        <taxon>Lactococcus cremoris subsp. cremoris</taxon>
    </lineage>
</organism>
<dbReference type="AlphaFoldDB" id="A0A1E7G4X8"/>